<evidence type="ECO:0000256" key="5">
    <source>
        <dbReference type="SAM" id="MobiDB-lite"/>
    </source>
</evidence>
<evidence type="ECO:0000259" key="6">
    <source>
        <dbReference type="Pfam" id="PF04048"/>
    </source>
</evidence>
<evidence type="ECO:0000256" key="2">
    <source>
        <dbReference type="ARBA" id="ARBA00022483"/>
    </source>
</evidence>
<gene>
    <name evidence="7" type="ORF">COHA_009196</name>
</gene>
<dbReference type="GO" id="GO:0015031">
    <property type="term" value="P:protein transport"/>
    <property type="evidence" value="ECO:0007669"/>
    <property type="project" value="UniProtKB-KW"/>
</dbReference>
<comment type="caution">
    <text evidence="7">The sequence shown here is derived from an EMBL/GenBank/DDBJ whole genome shotgun (WGS) entry which is preliminary data.</text>
</comment>
<sequence>MALQYRRSATGGGGKSTAVDWELFEETLARVDPCFSDPRFDSLKHVLTVLSSSNAEQEVAELQEQRAAIEEMVDAVVEGYHAGFNKSIHNYSLILRLFTESRLQLESLRRSLEAAKRRLSAQSRHMVSQYQRDLQLSDTLRLLDDIQGCTEVPARVQRLEESKEWPMAVSVLLDGCNKLAREELQAVGALRELAEEMGRRRAGLQASLVAELEARVYRLDAAAAGGLAGGLAGVSSSAAGGGEGSSEGGGRPPVPRLLLSSPSFQRRSSSNDNEYSSAAGNLSARGGLPPRPPGGPAALARAGSWGREGGLAAAASAGGDALGSLASLPRRPVHRRAQTLGGLMPAGTGLTAVDGHLVDTELPLTALVDCVAQLGGLHEAQAALRRRMPRQLAAVISRALDSFPASQRLPPGQYAQEQQRSVGAAGAAGPGDDISVPPPVAGAAQALLEHVLSACLQVFQQATRLLHMLSLARVPKASSGLELLLRQAAAQQRHQQQLAGGDAAGAAGAAQPPTGPPSAEVTRAEVAAAWECLQVECQRLLADILGVAPPQRAQRGEEQSDVPLAGWLASVSGQLDAPAAAAAAAAAADSGMLTFSLEHEVEGLLATPDAAAGEGDGGSLDAAAAAAAAADARERIRGIMGGHPGGPALVAALYRPVLQFSEAAERHVSGLVGAGSSEPTGRMAALLAMPWRNEPAAAERSLLRGYVESFLRMEFLPAVYVSARARCSAALEDGDAFKPRSRLRAPYQLGAGAEGRPVLPAALAAERMVEELLGWAAQVPPFATHLTGVVENVLGRVVDAFEARMASVLGGSAAGRLAASLPMVQLMVKEPAAALLGSPVAFFVGRNTEAMESFMSSVIAAGFGANDESVESEILQRLMAERPVAAASLLAAGGDVGRLASLAALSDSLDYVADQLPRSSYVCQSEEEAREVDECVAALARLVGRLDDGLEPYLPPHKRAYAFSSLAPAAARMAVWLLPDIPALNHLGVQRMCRMLASLQPALSGVGTTGTGSFRPEAARAFDRAKLYYTLLTYSGEGLVATVAEKPHRFSGPEYLALLAANVVERPVMAEHRQQLQRVLTEAGRLAKPGKANAALQGALAKAVKTFQRD</sequence>
<protein>
    <recommendedName>
        <fullName evidence="3">Exocyst complex component Sec8</fullName>
    </recommendedName>
</protein>
<dbReference type="EMBL" id="JADXDR010000169">
    <property type="protein sequence ID" value="KAI7836947.1"/>
    <property type="molecule type" value="Genomic_DNA"/>
</dbReference>
<dbReference type="GO" id="GO:0006612">
    <property type="term" value="P:protein targeting to membrane"/>
    <property type="evidence" value="ECO:0007669"/>
    <property type="project" value="UniProtKB-UniRule"/>
</dbReference>
<dbReference type="Proteomes" id="UP001205105">
    <property type="component" value="Unassembled WGS sequence"/>
</dbReference>
<dbReference type="PANTHER" id="PTHR14146">
    <property type="entry name" value="EXOCYST COMPLEX COMPONENT 4"/>
    <property type="match status" value="1"/>
</dbReference>
<evidence type="ECO:0000313" key="8">
    <source>
        <dbReference type="Proteomes" id="UP001205105"/>
    </source>
</evidence>
<keyword evidence="3" id="KW-0653">Protein transport</keyword>
<evidence type="ECO:0000256" key="1">
    <source>
        <dbReference type="ARBA" id="ARBA00022448"/>
    </source>
</evidence>
<comment type="similarity">
    <text evidence="3">Belongs to the SEC8 family.</text>
</comment>
<feature type="region of interest" description="Disordered" evidence="5">
    <location>
        <begin position="494"/>
        <end position="521"/>
    </location>
</feature>
<accession>A0AAD5H2H0</accession>
<feature type="compositionally biased region" description="Gly residues" evidence="5">
    <location>
        <begin position="239"/>
        <end position="251"/>
    </location>
</feature>
<dbReference type="GO" id="GO:0090522">
    <property type="term" value="P:vesicle tethering involved in exocytosis"/>
    <property type="evidence" value="ECO:0007669"/>
    <property type="project" value="UniProtKB-UniRule"/>
</dbReference>
<evidence type="ECO:0000256" key="4">
    <source>
        <dbReference type="SAM" id="Coils"/>
    </source>
</evidence>
<feature type="compositionally biased region" description="Low complexity" evidence="5">
    <location>
        <begin position="494"/>
        <end position="512"/>
    </location>
</feature>
<comment type="function">
    <text evidence="3">Component of the exocyst complex involved in the docking of exocytic vesicles with fusion sites on the plasma membrane.</text>
</comment>
<keyword evidence="4" id="KW-0175">Coiled coil</keyword>
<dbReference type="Pfam" id="PF04048">
    <property type="entry name" value="Sec8_N"/>
    <property type="match status" value="1"/>
</dbReference>
<dbReference type="GO" id="GO:0006893">
    <property type="term" value="P:Golgi to plasma membrane transport"/>
    <property type="evidence" value="ECO:0007669"/>
    <property type="project" value="TreeGrafter"/>
</dbReference>
<keyword evidence="1 3" id="KW-0813">Transport</keyword>
<organism evidence="7 8">
    <name type="scientific">Chlorella ohadii</name>
    <dbReference type="NCBI Taxonomy" id="2649997"/>
    <lineage>
        <taxon>Eukaryota</taxon>
        <taxon>Viridiplantae</taxon>
        <taxon>Chlorophyta</taxon>
        <taxon>core chlorophytes</taxon>
        <taxon>Trebouxiophyceae</taxon>
        <taxon>Chlorellales</taxon>
        <taxon>Chlorellaceae</taxon>
        <taxon>Chlorella clade</taxon>
        <taxon>Chlorella</taxon>
    </lineage>
</organism>
<name>A0AAD5H2H0_9CHLO</name>
<keyword evidence="2 3" id="KW-0268">Exocytosis</keyword>
<evidence type="ECO:0000256" key="3">
    <source>
        <dbReference type="RuleBase" id="RU367079"/>
    </source>
</evidence>
<dbReference type="PRINTS" id="PR01210">
    <property type="entry name" value="GGTRANSPTASE"/>
</dbReference>
<dbReference type="AlphaFoldDB" id="A0AAD5H2H0"/>
<reference evidence="7" key="1">
    <citation type="submission" date="2020-11" db="EMBL/GenBank/DDBJ databases">
        <title>Chlorella ohadii genome sequencing and assembly.</title>
        <authorList>
            <person name="Murik O."/>
            <person name="Treves H."/>
            <person name="Kedem I."/>
            <person name="Shotland Y."/>
            <person name="Kaplan A."/>
        </authorList>
    </citation>
    <scope>NUCLEOTIDE SEQUENCE</scope>
    <source>
        <strain evidence="7">1</strain>
    </source>
</reference>
<evidence type="ECO:0000313" key="7">
    <source>
        <dbReference type="EMBL" id="KAI7836947.1"/>
    </source>
</evidence>
<feature type="coiled-coil region" evidence="4">
    <location>
        <begin position="52"/>
        <end position="125"/>
    </location>
</feature>
<feature type="compositionally biased region" description="Polar residues" evidence="5">
    <location>
        <begin position="271"/>
        <end position="280"/>
    </location>
</feature>
<feature type="domain" description="Exocyst complex component Sec8 N-terminal" evidence="6">
    <location>
        <begin position="41"/>
        <end position="158"/>
    </location>
</feature>
<dbReference type="GO" id="GO:0006904">
    <property type="term" value="P:vesicle docking involved in exocytosis"/>
    <property type="evidence" value="ECO:0007669"/>
    <property type="project" value="InterPro"/>
</dbReference>
<feature type="compositionally biased region" description="Low complexity" evidence="5">
    <location>
        <begin position="256"/>
        <end position="270"/>
    </location>
</feature>
<dbReference type="InterPro" id="IPR007191">
    <property type="entry name" value="Sec8_exocyst_N"/>
</dbReference>
<dbReference type="GO" id="GO:0000145">
    <property type="term" value="C:exocyst"/>
    <property type="evidence" value="ECO:0007669"/>
    <property type="project" value="UniProtKB-UniRule"/>
</dbReference>
<keyword evidence="8" id="KW-1185">Reference proteome</keyword>
<feature type="region of interest" description="Disordered" evidence="5">
    <location>
        <begin position="235"/>
        <end position="302"/>
    </location>
</feature>
<dbReference type="InterPro" id="IPR039682">
    <property type="entry name" value="Sec8/EXOC4"/>
</dbReference>
<dbReference type="PANTHER" id="PTHR14146:SF0">
    <property type="entry name" value="EXOCYST COMPLEX COMPONENT 4"/>
    <property type="match status" value="1"/>
</dbReference>
<feature type="region of interest" description="Disordered" evidence="5">
    <location>
        <begin position="407"/>
        <end position="433"/>
    </location>
</feature>
<proteinExistence type="inferred from homology"/>